<dbReference type="GO" id="GO:0007283">
    <property type="term" value="P:spermatogenesis"/>
    <property type="evidence" value="ECO:0007669"/>
    <property type="project" value="InterPro"/>
</dbReference>
<evidence type="ECO:0000313" key="5">
    <source>
        <dbReference type="EMBL" id="KAJ8039782.1"/>
    </source>
</evidence>
<feature type="domain" description="Spermatogenesis-associated protein 6 N-terminal" evidence="4">
    <location>
        <begin position="10"/>
        <end position="152"/>
    </location>
</feature>
<name>A0A9Q1C6W8_HOLLE</name>
<dbReference type="GO" id="GO:0120212">
    <property type="term" value="C:sperm head-tail coupling apparatus"/>
    <property type="evidence" value="ECO:0007669"/>
    <property type="project" value="InterPro"/>
</dbReference>
<feature type="region of interest" description="Disordered" evidence="3">
    <location>
        <begin position="240"/>
        <end position="264"/>
    </location>
</feature>
<dbReference type="AlphaFoldDB" id="A0A9Q1C6W8"/>
<comment type="caution">
    <text evidence="5">The sequence shown here is derived from an EMBL/GenBank/DDBJ whole genome shotgun (WGS) entry which is preliminary data.</text>
</comment>
<dbReference type="EMBL" id="JAIZAY010000006">
    <property type="protein sequence ID" value="KAJ8039782.1"/>
    <property type="molecule type" value="Genomic_DNA"/>
</dbReference>
<evidence type="ECO:0000256" key="2">
    <source>
        <dbReference type="ARBA" id="ARBA00022553"/>
    </source>
</evidence>
<proteinExistence type="inferred from homology"/>
<evidence type="ECO:0000256" key="3">
    <source>
        <dbReference type="SAM" id="MobiDB-lite"/>
    </source>
</evidence>
<accession>A0A9Q1C6W8</accession>
<feature type="region of interest" description="Disordered" evidence="3">
    <location>
        <begin position="175"/>
        <end position="211"/>
    </location>
</feature>
<evidence type="ECO:0000256" key="1">
    <source>
        <dbReference type="ARBA" id="ARBA00006215"/>
    </source>
</evidence>
<feature type="region of interest" description="Disordered" evidence="3">
    <location>
        <begin position="383"/>
        <end position="410"/>
    </location>
</feature>
<dbReference type="PANTHER" id="PTHR16435:SF6">
    <property type="entry name" value="IP09370P"/>
    <property type="match status" value="1"/>
</dbReference>
<sequence length="465" mass="53767">MPRKSLQIRIEVTVQAVTCPGVILKDRGDVFLRIVLLGCQKNSLCLPPVFPLLFHQTFKFERAFPRCTNLVELEQVIELEPVLVELIQLDEETLTEGAKVIAFYHSSVKEFLFPEDSLIPTYADSEQEVLMQRSTWFSGIAPKFEFSSKTTIRDTSASFLDSYYENAAENSNISKSVSFPSNERSHRKQRRTYSYEHPTTSSRLKSPSLSSTLRVPRVKNTKIEDRAPFIVKRKDSFNRALSPSRVKPPSPRRPASAPPKATFKRRSLLPSQEKVTSFYIPEEECRICQVYQRYLGRRYWGHKKYYHPSREISTKKSYRIHDDKGVDEYRKFLHQESAKVLDDDTEDIISKMNGLYFEEGLEDPVPGLEVTYGRLPYSPRVTRHRSRSPIRLRARSASPRGRSTRGLDISSQIQRRVQRALEDDYISDDSEISSITSDEALQSLRESVMADHSTRSARSRRYINY</sequence>
<dbReference type="Pfam" id="PF14909">
    <property type="entry name" value="SPATA6"/>
    <property type="match status" value="1"/>
</dbReference>
<comment type="similarity">
    <text evidence="1">Belongs to the SPATA6 family.</text>
</comment>
<evidence type="ECO:0000259" key="4">
    <source>
        <dbReference type="Pfam" id="PF14909"/>
    </source>
</evidence>
<dbReference type="OrthoDB" id="5963614at2759"/>
<dbReference type="InterPro" id="IPR042769">
    <property type="entry name" value="SPATA6_fam"/>
</dbReference>
<dbReference type="GO" id="GO:0032027">
    <property type="term" value="F:myosin light chain binding"/>
    <property type="evidence" value="ECO:0007669"/>
    <property type="project" value="InterPro"/>
</dbReference>
<feature type="compositionally biased region" description="Low complexity" evidence="3">
    <location>
        <begin position="198"/>
        <end position="211"/>
    </location>
</feature>
<keyword evidence="2" id="KW-0597">Phosphoprotein</keyword>
<organism evidence="5 6">
    <name type="scientific">Holothuria leucospilota</name>
    <name type="common">Black long sea cucumber</name>
    <name type="synonym">Mertensiothuria leucospilota</name>
    <dbReference type="NCBI Taxonomy" id="206669"/>
    <lineage>
        <taxon>Eukaryota</taxon>
        <taxon>Metazoa</taxon>
        <taxon>Echinodermata</taxon>
        <taxon>Eleutherozoa</taxon>
        <taxon>Echinozoa</taxon>
        <taxon>Holothuroidea</taxon>
        <taxon>Aspidochirotacea</taxon>
        <taxon>Aspidochirotida</taxon>
        <taxon>Holothuriidae</taxon>
        <taxon>Holothuria</taxon>
    </lineage>
</organism>
<gene>
    <name evidence="5" type="ORF">HOLleu_13890</name>
</gene>
<evidence type="ECO:0000313" key="6">
    <source>
        <dbReference type="Proteomes" id="UP001152320"/>
    </source>
</evidence>
<dbReference type="PANTHER" id="PTHR16435">
    <property type="entry name" value="SPERMATOGENESIS-ASSOCIATED PROTEIN 6 SPATA6"/>
    <property type="match status" value="1"/>
</dbReference>
<protein>
    <submittedName>
        <fullName evidence="5">Spermatogenesis-associated protein 6</fullName>
    </submittedName>
</protein>
<dbReference type="InterPro" id="IPR032732">
    <property type="entry name" value="SPATA6_N"/>
</dbReference>
<dbReference type="Proteomes" id="UP001152320">
    <property type="component" value="Chromosome 6"/>
</dbReference>
<reference evidence="5" key="1">
    <citation type="submission" date="2021-10" db="EMBL/GenBank/DDBJ databases">
        <title>Tropical sea cucumber genome reveals ecological adaptation and Cuvierian tubules defense mechanism.</title>
        <authorList>
            <person name="Chen T."/>
        </authorList>
    </citation>
    <scope>NUCLEOTIDE SEQUENCE</scope>
    <source>
        <strain evidence="5">Nanhai2018</strain>
        <tissue evidence="5">Muscle</tissue>
    </source>
</reference>
<feature type="compositionally biased region" description="Basic residues" evidence="3">
    <location>
        <begin position="383"/>
        <end position="394"/>
    </location>
</feature>
<keyword evidence="6" id="KW-1185">Reference proteome</keyword>